<name>A0AA46YAZ6_9XANT</name>
<proteinExistence type="predicted"/>
<dbReference type="Proteomes" id="UP001164392">
    <property type="component" value="Chromosome"/>
</dbReference>
<dbReference type="AlphaFoldDB" id="A0AA46YAZ6"/>
<accession>A0AA46YAZ6</accession>
<feature type="signal peptide" evidence="1">
    <location>
        <begin position="1"/>
        <end position="21"/>
    </location>
</feature>
<organism evidence="2 3">
    <name type="scientific">Xanthomonas sacchari</name>
    <dbReference type="NCBI Taxonomy" id="56458"/>
    <lineage>
        <taxon>Bacteria</taxon>
        <taxon>Pseudomonadati</taxon>
        <taxon>Pseudomonadota</taxon>
        <taxon>Gammaproteobacteria</taxon>
        <taxon>Lysobacterales</taxon>
        <taxon>Lysobacteraceae</taxon>
        <taxon>Xanthomonas</taxon>
    </lineage>
</organism>
<evidence type="ECO:0000256" key="1">
    <source>
        <dbReference type="SAM" id="SignalP"/>
    </source>
</evidence>
<feature type="chain" id="PRO_5041390197" description="DUF4402 domain-containing protein" evidence="1">
    <location>
        <begin position="22"/>
        <end position="149"/>
    </location>
</feature>
<protein>
    <recommendedName>
        <fullName evidence="4">DUF4402 domain-containing protein</fullName>
    </recommendedName>
</protein>
<evidence type="ECO:0000313" key="3">
    <source>
        <dbReference type="Proteomes" id="UP001164392"/>
    </source>
</evidence>
<reference evidence="2" key="1">
    <citation type="submission" date="2022-06" db="EMBL/GenBank/DDBJ databases">
        <title>Dynamics of rice microbiomes reveals core vertical transmitted seed endophytes.</title>
        <authorList>
            <person name="Liao K."/>
            <person name="Zhang X."/>
        </authorList>
    </citation>
    <scope>NUCLEOTIDE SEQUENCE</scope>
    <source>
        <strain evidence="2">JR3-14</strain>
    </source>
</reference>
<evidence type="ECO:0000313" key="2">
    <source>
        <dbReference type="EMBL" id="UYK90701.1"/>
    </source>
</evidence>
<dbReference type="RefSeq" id="WP_152239298.1">
    <property type="nucleotide sequence ID" value="NZ_CP099534.1"/>
</dbReference>
<sequence length="149" mass="15764">MIIGKIAAIATLALAAGSAQAWTLVYATDSNGNISSGSLQTLRTAVDSGASVRVLITAPNNNPEHVWGLLCTNTSLRLDSSQAVVCSSDQDLSMNVAMGSQFGAVSNPAYSAHFLLNTSGQFVQANIRVSNGELLSNTKYTYAMRWYVE</sequence>
<gene>
    <name evidence="2" type="ORF">NG824_10110</name>
</gene>
<evidence type="ECO:0008006" key="4">
    <source>
        <dbReference type="Google" id="ProtNLM"/>
    </source>
</evidence>
<keyword evidence="1" id="KW-0732">Signal</keyword>
<dbReference type="EMBL" id="CP099534">
    <property type="protein sequence ID" value="UYK90701.1"/>
    <property type="molecule type" value="Genomic_DNA"/>
</dbReference>